<proteinExistence type="predicted"/>
<reference evidence="2" key="1">
    <citation type="submission" date="2018-11" db="EMBL/GenBank/DDBJ databases">
        <authorList>
            <person name="Alioto T."/>
            <person name="Alioto T."/>
        </authorList>
    </citation>
    <scope>NUCLEOTIDE SEQUENCE</scope>
</reference>
<accession>A0A8B6D2J8</accession>
<dbReference type="Proteomes" id="UP000596742">
    <property type="component" value="Unassembled WGS sequence"/>
</dbReference>
<evidence type="ECO:0000256" key="1">
    <source>
        <dbReference type="SAM" id="MobiDB-lite"/>
    </source>
</evidence>
<organism evidence="2 3">
    <name type="scientific">Mytilus galloprovincialis</name>
    <name type="common">Mediterranean mussel</name>
    <dbReference type="NCBI Taxonomy" id="29158"/>
    <lineage>
        <taxon>Eukaryota</taxon>
        <taxon>Metazoa</taxon>
        <taxon>Spiralia</taxon>
        <taxon>Lophotrochozoa</taxon>
        <taxon>Mollusca</taxon>
        <taxon>Bivalvia</taxon>
        <taxon>Autobranchia</taxon>
        <taxon>Pteriomorphia</taxon>
        <taxon>Mytilida</taxon>
        <taxon>Mytiloidea</taxon>
        <taxon>Mytilidae</taxon>
        <taxon>Mytilinae</taxon>
        <taxon>Mytilus</taxon>
    </lineage>
</organism>
<gene>
    <name evidence="2" type="ORF">MGAL_10B078509</name>
</gene>
<feature type="compositionally biased region" description="Pro residues" evidence="1">
    <location>
        <begin position="54"/>
        <end position="74"/>
    </location>
</feature>
<comment type="caution">
    <text evidence="2">The sequence shown here is derived from an EMBL/GenBank/DDBJ whole genome shotgun (WGS) entry which is preliminary data.</text>
</comment>
<name>A0A8B6D2J8_MYTGA</name>
<keyword evidence="3" id="KW-1185">Reference proteome</keyword>
<evidence type="ECO:0000313" key="2">
    <source>
        <dbReference type="EMBL" id="VDI12736.1"/>
    </source>
</evidence>
<dbReference type="AlphaFoldDB" id="A0A8B6D2J8"/>
<protein>
    <submittedName>
        <fullName evidence="2">Uncharacterized protein</fullName>
    </submittedName>
</protein>
<sequence>MKHSEKRRQRRSNGVYPQSIPSHPPPPQKEDSMPSPPPPPPPPPPLKEGSMPSLPTPPPSPPPPPQKGNSPQPPHNVILHHPFTMMLAGPTGLGGGVTEEYISRKEPNPPQFEESFQSEQTYLPEERTIMPSCDDCGVVLESVPDLARHMNRWCPENNDLKRKRGNEDEDIPSKKSRVNENNIEDEEDTAFIKLAGLAREANEDLWKEKLG</sequence>
<feature type="region of interest" description="Disordered" evidence="1">
    <location>
        <begin position="1"/>
        <end position="113"/>
    </location>
</feature>
<evidence type="ECO:0000313" key="3">
    <source>
        <dbReference type="Proteomes" id="UP000596742"/>
    </source>
</evidence>
<feature type="compositionally biased region" description="Basic residues" evidence="1">
    <location>
        <begin position="1"/>
        <end position="11"/>
    </location>
</feature>
<feature type="compositionally biased region" description="Pro residues" evidence="1">
    <location>
        <begin position="34"/>
        <end position="46"/>
    </location>
</feature>
<feature type="region of interest" description="Disordered" evidence="1">
    <location>
        <begin position="155"/>
        <end position="186"/>
    </location>
</feature>
<dbReference type="EMBL" id="UYJE01002664">
    <property type="protein sequence ID" value="VDI12736.1"/>
    <property type="molecule type" value="Genomic_DNA"/>
</dbReference>